<dbReference type="Pfam" id="PF20624">
    <property type="entry name" value="DMRT5_DMB"/>
    <property type="match status" value="1"/>
</dbReference>
<proteinExistence type="inferred from homology"/>
<keyword evidence="11" id="KW-1185">Reference proteome</keyword>
<keyword evidence="2 7" id="KW-0479">Metal-binding</keyword>
<dbReference type="SUPFAM" id="SSF46934">
    <property type="entry name" value="UBA-like"/>
    <property type="match status" value="1"/>
</dbReference>
<evidence type="ECO:0000256" key="4">
    <source>
        <dbReference type="ARBA" id="ARBA00023125"/>
    </source>
</evidence>
<dbReference type="CDD" id="cd00112">
    <property type="entry name" value="LDLa"/>
    <property type="match status" value="1"/>
</dbReference>
<dbReference type="PROSITE" id="PS40000">
    <property type="entry name" value="DM_1"/>
    <property type="match status" value="1"/>
</dbReference>
<gene>
    <name evidence="10" type="ORF">AALO_G00302030</name>
</gene>
<dbReference type="Proteomes" id="UP000823561">
    <property type="component" value="Chromosome 24"/>
</dbReference>
<protein>
    <recommendedName>
        <fullName evidence="9">DM domain-containing protein</fullName>
    </recommendedName>
</protein>
<comment type="similarity">
    <text evidence="1">Belongs to the DMRT family.</text>
</comment>
<evidence type="ECO:0000256" key="3">
    <source>
        <dbReference type="ARBA" id="ARBA00022833"/>
    </source>
</evidence>
<dbReference type="SMART" id="SM00301">
    <property type="entry name" value="DM"/>
    <property type="match status" value="1"/>
</dbReference>
<dbReference type="PANTHER" id="PTHR12322">
    <property type="entry name" value="DOUBLESEX AND MAB-3 RELATED TRANSCRIPTION FACTOR DMRT"/>
    <property type="match status" value="1"/>
</dbReference>
<dbReference type="AlphaFoldDB" id="A0AAV6FHX4"/>
<dbReference type="EMBL" id="JADWDJ010000024">
    <property type="protein sequence ID" value="KAG5261276.1"/>
    <property type="molecule type" value="Genomic_DNA"/>
</dbReference>
<dbReference type="PANTHER" id="PTHR12322:SF71">
    <property type="entry name" value="DOUBLESEX- AND MAB-3-RELATED TRANSCRIPTION FACTOR A1"/>
    <property type="match status" value="1"/>
</dbReference>
<dbReference type="Gene3D" id="4.10.1040.10">
    <property type="entry name" value="DM DNA-binding domain"/>
    <property type="match status" value="1"/>
</dbReference>
<dbReference type="InterPro" id="IPR036055">
    <property type="entry name" value="LDL_receptor-like_sf"/>
</dbReference>
<keyword evidence="6 7" id="KW-0539">Nucleus</keyword>
<evidence type="ECO:0000256" key="2">
    <source>
        <dbReference type="ARBA" id="ARBA00022723"/>
    </source>
</evidence>
<dbReference type="PROSITE" id="PS50809">
    <property type="entry name" value="DM_2"/>
    <property type="match status" value="1"/>
</dbReference>
<comment type="subcellular location">
    <subcellularLocation>
        <location evidence="7">Nucleus</location>
    </subcellularLocation>
</comment>
<dbReference type="InterPro" id="IPR036407">
    <property type="entry name" value="DM_DNA-bd_sf"/>
</dbReference>
<feature type="compositionally biased region" description="Basic and acidic residues" evidence="8">
    <location>
        <begin position="190"/>
        <end position="209"/>
    </location>
</feature>
<evidence type="ECO:0000259" key="9">
    <source>
        <dbReference type="PROSITE" id="PS50809"/>
    </source>
</evidence>
<feature type="domain" description="DM" evidence="9">
    <location>
        <begin position="57"/>
        <end position="104"/>
    </location>
</feature>
<evidence type="ECO:0000313" key="11">
    <source>
        <dbReference type="Proteomes" id="UP000823561"/>
    </source>
</evidence>
<feature type="compositionally biased region" description="Basic and acidic residues" evidence="8">
    <location>
        <begin position="218"/>
        <end position="227"/>
    </location>
</feature>
<name>A0AAV6FHX4_9TELE</name>
<feature type="region of interest" description="Disordered" evidence="8">
    <location>
        <begin position="304"/>
        <end position="330"/>
    </location>
</feature>
<dbReference type="InterPro" id="IPR026607">
    <property type="entry name" value="DMRT"/>
</dbReference>
<feature type="compositionally biased region" description="Polar residues" evidence="8">
    <location>
        <begin position="309"/>
        <end position="325"/>
    </location>
</feature>
<evidence type="ECO:0000256" key="1">
    <source>
        <dbReference type="ARBA" id="ARBA00006834"/>
    </source>
</evidence>
<accession>A0AAV6FHX4</accession>
<comment type="caution">
    <text evidence="10">The sequence shown here is derived from an EMBL/GenBank/DDBJ whole genome shotgun (WGS) entry which is preliminary data.</text>
</comment>
<keyword evidence="4 7" id="KW-0238">DNA-binding</keyword>
<dbReference type="SUPFAM" id="SSF82927">
    <property type="entry name" value="Cysteine-rich DNA binding domain, (DM domain)"/>
    <property type="match status" value="1"/>
</dbReference>
<dbReference type="InterPro" id="IPR009060">
    <property type="entry name" value="UBA-like_sf"/>
</dbReference>
<keyword evidence="3 7" id="KW-0862">Zinc</keyword>
<sequence>MDGSSRQLTMTGHAPSLSVGLQMPTSLLRPPPLFLRAAAAAACNPSLERGYPRTPKCARCRNHGVVSALKGHKRFCRWRDCVCAKCTLIAERQRVMAAQVALRRQQAQEESEARELQFMYTGPGATEPGVTLTSTAVGSGAPGLTSARPTSFDPFGNGDHKDDKLVKYNVYNGFMGRSLFAPGNSILHSPIEREDTCGGREKTHQDLDKTSGSPSPDGFDRRSDRSASPRSQLSSDPESGSDSEKPKEYTSYEQSGSGAMGKNRDPTNVMMKIFPHLQRDTLDSALKTCTGDIVRAIEMLLNSKENKGSPETSGLSRPDNSTAPRPSTIRPLGAAIGGFSSKSAFSPLQTSMASAVGSDGLYGLSPRFGISPLRLAYSTSGAGLPSIMAPYVTSGLIPTLPFRPPLDYSFPADSTDMHYHIAVAVIWAAVFVESRKIRGISLSYKRFYKERKSFLCIDGSKLIPFEQVNDDYCDCADGSDEPGTAACPNGHFYCTNLGFRPHYIQSSRVNDGICDCCDGSDEYNSSAHCQNTCRNLGQRERAELEKRMRRLNEGLLMKRQLVEEGADVWREKQAELSDLQKVAEDLQIRLEYLRKRKTEAEALKEEALAAAHPPPPPGQEGPRSPIRAEISLEGHEQPMQDTDILIDTDTRLQQWMDSAEKREESPKEPEVCVHSLSPLFLHDGMPHYNIIFI</sequence>
<dbReference type="Pfam" id="PF00751">
    <property type="entry name" value="DM"/>
    <property type="match status" value="1"/>
</dbReference>
<dbReference type="GO" id="GO:0000981">
    <property type="term" value="F:DNA-binding transcription factor activity, RNA polymerase II-specific"/>
    <property type="evidence" value="ECO:0007669"/>
    <property type="project" value="TreeGrafter"/>
</dbReference>
<dbReference type="GO" id="GO:0005634">
    <property type="term" value="C:nucleus"/>
    <property type="evidence" value="ECO:0007669"/>
    <property type="project" value="UniProtKB-SubCell"/>
</dbReference>
<dbReference type="InterPro" id="IPR046472">
    <property type="entry name" value="DMRT5_1_DMB_dom"/>
</dbReference>
<organism evidence="10 11">
    <name type="scientific">Alosa alosa</name>
    <name type="common">allis shad</name>
    <dbReference type="NCBI Taxonomy" id="278164"/>
    <lineage>
        <taxon>Eukaryota</taxon>
        <taxon>Metazoa</taxon>
        <taxon>Chordata</taxon>
        <taxon>Craniata</taxon>
        <taxon>Vertebrata</taxon>
        <taxon>Euteleostomi</taxon>
        <taxon>Actinopterygii</taxon>
        <taxon>Neopterygii</taxon>
        <taxon>Teleostei</taxon>
        <taxon>Clupei</taxon>
        <taxon>Clupeiformes</taxon>
        <taxon>Clupeoidei</taxon>
        <taxon>Clupeidae</taxon>
        <taxon>Alosa</taxon>
    </lineage>
</organism>
<feature type="DNA-binding region" description="DM" evidence="7">
    <location>
        <begin position="57"/>
        <end position="104"/>
    </location>
</feature>
<feature type="region of interest" description="Disordered" evidence="8">
    <location>
        <begin position="140"/>
        <end position="159"/>
    </location>
</feature>
<dbReference type="Pfam" id="PF12999">
    <property type="entry name" value="PRKCSH-like"/>
    <property type="match status" value="1"/>
</dbReference>
<feature type="region of interest" description="Disordered" evidence="8">
    <location>
        <begin position="606"/>
        <end position="625"/>
    </location>
</feature>
<dbReference type="InterPro" id="IPR005173">
    <property type="entry name" value="DMA"/>
</dbReference>
<dbReference type="Pfam" id="PF03474">
    <property type="entry name" value="DMA"/>
    <property type="match status" value="1"/>
</dbReference>
<dbReference type="InterPro" id="IPR028146">
    <property type="entry name" value="PRKCSH_N"/>
</dbReference>
<reference evidence="10" key="1">
    <citation type="submission" date="2020-10" db="EMBL/GenBank/DDBJ databases">
        <title>Chromosome-scale genome assembly of the Allis shad, Alosa alosa.</title>
        <authorList>
            <person name="Margot Z."/>
            <person name="Christophe K."/>
            <person name="Cabau C."/>
            <person name="Louis A."/>
            <person name="Berthelot C."/>
            <person name="Parey E."/>
            <person name="Roest Crollius H."/>
            <person name="Montfort J."/>
            <person name="Robinson-Rechavi M."/>
            <person name="Bucao C."/>
            <person name="Bouchez O."/>
            <person name="Gislard M."/>
            <person name="Lluch J."/>
            <person name="Milhes M."/>
            <person name="Lampietro C."/>
            <person name="Lopez Roques C."/>
            <person name="Donnadieu C."/>
            <person name="Braasch I."/>
            <person name="Desvignes T."/>
            <person name="Postlethwait J."/>
            <person name="Bobe J."/>
            <person name="Guiguen Y."/>
        </authorList>
    </citation>
    <scope>NUCLEOTIDE SEQUENCE</scope>
    <source>
        <strain evidence="10">M-15738</strain>
        <tissue evidence="10">Blood</tissue>
    </source>
</reference>
<evidence type="ECO:0000256" key="8">
    <source>
        <dbReference type="SAM" id="MobiDB-lite"/>
    </source>
</evidence>
<evidence type="ECO:0000313" key="10">
    <source>
        <dbReference type="EMBL" id="KAG5261276.1"/>
    </source>
</evidence>
<evidence type="ECO:0000256" key="6">
    <source>
        <dbReference type="ARBA" id="ARBA00023242"/>
    </source>
</evidence>
<keyword evidence="5" id="KW-1015">Disulfide bond</keyword>
<dbReference type="GO" id="GO:0046872">
    <property type="term" value="F:metal ion binding"/>
    <property type="evidence" value="ECO:0007669"/>
    <property type="project" value="UniProtKB-KW"/>
</dbReference>
<feature type="region of interest" description="Disordered" evidence="8">
    <location>
        <begin position="182"/>
        <end position="266"/>
    </location>
</feature>
<evidence type="ECO:0000256" key="7">
    <source>
        <dbReference type="PROSITE-ProRule" id="PRU00070"/>
    </source>
</evidence>
<dbReference type="GO" id="GO:0000978">
    <property type="term" value="F:RNA polymerase II cis-regulatory region sequence-specific DNA binding"/>
    <property type="evidence" value="ECO:0007669"/>
    <property type="project" value="TreeGrafter"/>
</dbReference>
<dbReference type="Gene3D" id="4.10.400.10">
    <property type="entry name" value="Low-density Lipoprotein Receptor"/>
    <property type="match status" value="1"/>
</dbReference>
<dbReference type="SUPFAM" id="SSF57424">
    <property type="entry name" value="LDL receptor-like module"/>
    <property type="match status" value="1"/>
</dbReference>
<dbReference type="InterPro" id="IPR001275">
    <property type="entry name" value="DM_DNA-bd"/>
</dbReference>
<dbReference type="GO" id="GO:0007548">
    <property type="term" value="P:sex differentiation"/>
    <property type="evidence" value="ECO:0007669"/>
    <property type="project" value="TreeGrafter"/>
</dbReference>
<evidence type="ECO:0000256" key="5">
    <source>
        <dbReference type="ARBA" id="ARBA00023157"/>
    </source>
</evidence>
<dbReference type="FunFam" id="4.10.1040.10:FF:000001">
    <property type="entry name" value="doublesex- and mab-3-related transcription factor 1"/>
    <property type="match status" value="1"/>
</dbReference>
<dbReference type="InterPro" id="IPR002172">
    <property type="entry name" value="LDrepeatLR_classA_rpt"/>
</dbReference>